<feature type="transmembrane region" description="Helical" evidence="1">
    <location>
        <begin position="154"/>
        <end position="175"/>
    </location>
</feature>
<keyword evidence="1" id="KW-0472">Membrane</keyword>
<accession>A0A0M0L509</accession>
<evidence type="ECO:0000256" key="1">
    <source>
        <dbReference type="SAM" id="Phobius"/>
    </source>
</evidence>
<dbReference type="RefSeq" id="WP_053401224.1">
    <property type="nucleotide sequence ID" value="NZ_LILC01000013.1"/>
</dbReference>
<feature type="transmembrane region" description="Helical" evidence="1">
    <location>
        <begin position="336"/>
        <end position="361"/>
    </location>
</feature>
<dbReference type="PANTHER" id="PTHR34473">
    <property type="entry name" value="UPF0699 TRANSMEMBRANE PROTEIN YDBS"/>
    <property type="match status" value="1"/>
</dbReference>
<evidence type="ECO:0000313" key="3">
    <source>
        <dbReference type="EMBL" id="KOO46156.1"/>
    </source>
</evidence>
<sequence length="476" mass="55536">MKMRNHWIEFVYQNVQTIRNFFVPFVGVTIFNPTSLQWPVIVGIFAVLTVLWSFVSWFNHTFSLTENSIVIERGVLSKSVNTIPLESVRSVHTSDSLIKRWLKIENVKVETIGGDEVLFVLKHAVVQRLEKEIFKQPLSTKPSNNTWRLGIKNLVILSLDVRILLPAISFGFWLFGKATDWLKDDLPKGSFLKSDAKNVLHLSFWLEHGWVIFLSAVGLLLLIWVASGIRTFLKYGRYVLSRESEELIVSYGVLNRKTYRIPVHYIRSIVLEEPLRFLMTGSVRVKVENVGIGSGEEATIELFPIVQKQRLQTYLNAYLPEFTYEKPRTKSPTQGYILYALHNLFSGFSLFIYVLLGFLIYYTSLSIYSYAGWLIIVWLHSYIQWKNNAVGYKQKGFITVQRWRRGKRETTVFLSHYLQSVKCIQTGIDRACRVQTYTLYVYSEALIEEYTIRHIEMSLKQNFYKILQKKGLKFHY</sequence>
<feature type="transmembrane region" description="Helical" evidence="1">
    <location>
        <begin position="210"/>
        <end position="233"/>
    </location>
</feature>
<dbReference type="PATRIC" id="fig|284581.3.peg.2044"/>
<gene>
    <name evidence="3" type="ORF">AMD01_09830</name>
</gene>
<keyword evidence="1" id="KW-0812">Transmembrane</keyword>
<dbReference type="PIRSF" id="PIRSF026631">
    <property type="entry name" value="UCP026631"/>
    <property type="match status" value="1"/>
</dbReference>
<protein>
    <recommendedName>
        <fullName evidence="2">YdbS-like PH domain-containing protein</fullName>
    </recommendedName>
</protein>
<organism evidence="3 4">
    <name type="scientific">Priestia koreensis</name>
    <dbReference type="NCBI Taxonomy" id="284581"/>
    <lineage>
        <taxon>Bacteria</taxon>
        <taxon>Bacillati</taxon>
        <taxon>Bacillota</taxon>
        <taxon>Bacilli</taxon>
        <taxon>Bacillales</taxon>
        <taxon>Bacillaceae</taxon>
        <taxon>Priestia</taxon>
    </lineage>
</organism>
<dbReference type="AlphaFoldDB" id="A0A0M0L509"/>
<dbReference type="Pfam" id="PF03703">
    <property type="entry name" value="bPH_2"/>
    <property type="match status" value="2"/>
</dbReference>
<evidence type="ECO:0000313" key="4">
    <source>
        <dbReference type="Proteomes" id="UP000037558"/>
    </source>
</evidence>
<feature type="transmembrane region" description="Helical" evidence="1">
    <location>
        <begin position="36"/>
        <end position="58"/>
    </location>
</feature>
<dbReference type="EMBL" id="LILC01000013">
    <property type="protein sequence ID" value="KOO46156.1"/>
    <property type="molecule type" value="Genomic_DNA"/>
</dbReference>
<keyword evidence="4" id="KW-1185">Reference proteome</keyword>
<dbReference type="Proteomes" id="UP000037558">
    <property type="component" value="Unassembled WGS sequence"/>
</dbReference>
<feature type="domain" description="YdbS-like PH" evidence="2">
    <location>
        <begin position="57"/>
        <end position="131"/>
    </location>
</feature>
<dbReference type="PANTHER" id="PTHR34473:SF2">
    <property type="entry name" value="UPF0699 TRANSMEMBRANE PROTEIN YDBT"/>
    <property type="match status" value="1"/>
</dbReference>
<feature type="domain" description="YdbS-like PH" evidence="2">
    <location>
        <begin position="242"/>
        <end position="314"/>
    </location>
</feature>
<name>A0A0M0L509_9BACI</name>
<dbReference type="STRING" id="284581.AMD01_09830"/>
<comment type="caution">
    <text evidence="3">The sequence shown here is derived from an EMBL/GenBank/DDBJ whole genome shotgun (WGS) entry which is preliminary data.</text>
</comment>
<keyword evidence="1" id="KW-1133">Transmembrane helix</keyword>
<proteinExistence type="predicted"/>
<reference evidence="4" key="1">
    <citation type="submission" date="2015-08" db="EMBL/GenBank/DDBJ databases">
        <title>Fjat-14210 dsm16467.</title>
        <authorList>
            <person name="Liu B."/>
            <person name="Wang J."/>
            <person name="Zhu Y."/>
            <person name="Liu G."/>
            <person name="Chen Q."/>
            <person name="Chen Z."/>
            <person name="Lan J."/>
            <person name="Che J."/>
            <person name="Ge C."/>
            <person name="Shi H."/>
            <person name="Pan Z."/>
            <person name="Liu X."/>
        </authorList>
    </citation>
    <scope>NUCLEOTIDE SEQUENCE [LARGE SCALE GENOMIC DNA]</scope>
    <source>
        <strain evidence="4">DSM 16467</strain>
    </source>
</reference>
<evidence type="ECO:0000259" key="2">
    <source>
        <dbReference type="Pfam" id="PF03703"/>
    </source>
</evidence>
<dbReference type="OrthoDB" id="2195155at2"/>
<dbReference type="InterPro" id="IPR005182">
    <property type="entry name" value="YdbS-like_PH"/>
</dbReference>
<dbReference type="InterPro" id="IPR014529">
    <property type="entry name" value="UCP026631"/>
</dbReference>
<feature type="transmembrane region" description="Helical" evidence="1">
    <location>
        <begin position="367"/>
        <end position="385"/>
    </location>
</feature>